<feature type="domain" description="KEN" evidence="13">
    <location>
        <begin position="868"/>
        <end position="1018"/>
    </location>
</feature>
<dbReference type="Pfam" id="PF06479">
    <property type="entry name" value="Ribonuc_2-5A"/>
    <property type="match status" value="1"/>
</dbReference>
<organism evidence="14 15">
    <name type="scientific">Hondaea fermentalgiana</name>
    <dbReference type="NCBI Taxonomy" id="2315210"/>
    <lineage>
        <taxon>Eukaryota</taxon>
        <taxon>Sar</taxon>
        <taxon>Stramenopiles</taxon>
        <taxon>Bigyra</taxon>
        <taxon>Labyrinthulomycetes</taxon>
        <taxon>Thraustochytrida</taxon>
        <taxon>Thraustochytriidae</taxon>
        <taxon>Hondaea</taxon>
    </lineage>
</organism>
<dbReference type="InterPro" id="IPR008271">
    <property type="entry name" value="Ser/Thr_kinase_AS"/>
</dbReference>
<dbReference type="InterPro" id="IPR000719">
    <property type="entry name" value="Prot_kinase_dom"/>
</dbReference>
<comment type="subcellular location">
    <subcellularLocation>
        <location evidence="1">Membrane</location>
        <topology evidence="1">Single-pass type I membrane protein</topology>
    </subcellularLocation>
</comment>
<evidence type="ECO:0000259" key="12">
    <source>
        <dbReference type="PROSITE" id="PS50011"/>
    </source>
</evidence>
<evidence type="ECO:0000256" key="7">
    <source>
        <dbReference type="ARBA" id="ARBA00022741"/>
    </source>
</evidence>
<feature type="region of interest" description="Disordered" evidence="11">
    <location>
        <begin position="663"/>
        <end position="684"/>
    </location>
</feature>
<feature type="region of interest" description="Disordered" evidence="11">
    <location>
        <begin position="92"/>
        <end position="113"/>
    </location>
</feature>
<dbReference type="Pfam" id="PF00069">
    <property type="entry name" value="Pkinase"/>
    <property type="match status" value="2"/>
</dbReference>
<keyword evidence="4" id="KW-0808">Transferase</keyword>
<dbReference type="GO" id="GO:1990604">
    <property type="term" value="C:IRE1-TRAF2-ASK1 complex"/>
    <property type="evidence" value="ECO:0007669"/>
    <property type="project" value="TreeGrafter"/>
</dbReference>
<dbReference type="Proteomes" id="UP000241890">
    <property type="component" value="Unassembled WGS sequence"/>
</dbReference>
<keyword evidence="10" id="KW-0472">Membrane</keyword>
<feature type="region of interest" description="Disordered" evidence="11">
    <location>
        <begin position="1"/>
        <end position="33"/>
    </location>
</feature>
<dbReference type="Gene3D" id="1.20.1440.180">
    <property type="entry name" value="KEN domain"/>
    <property type="match status" value="1"/>
</dbReference>
<keyword evidence="8 14" id="KW-0418">Kinase</keyword>
<keyword evidence="15" id="KW-1185">Reference proteome</keyword>
<dbReference type="EMBL" id="BEYU01000053">
    <property type="protein sequence ID" value="GBG29187.1"/>
    <property type="molecule type" value="Genomic_DNA"/>
</dbReference>
<sequence>MQNRDATPSEPQGCGGPRASCATPRRAAPRPESLSVVLRACASASTAAKASSDENGDLVLDDDISLDDGIDVDNGADDLMVDVQIKPGAVGTASATSRAAGESASGENTDNTPVIHYGVAETPEVMIVGTVDGEVHGVRVEDGEKLWTTDEVGGPTIKSFQAPSFKGGVVPGDDGQLYIFSEEEDDLSLHPLSIPDLVNSCPLTDTLGGEEGEIRVVGQRKTSYYEIDPNTGRRLRVFTSDTGSLLNGRWEIVGDSQPPELSNKDVHFPDASPLTIGRVDYHVRAYNAVSGLEVWNFTYGQFLSRDRDVPRLSSRNLEIDTAMSQRATWEGVPVTAVFGVSRAQSSKKSWRFLSEVSIGNEGQAVIGNLPKAKPIYLQRIKYKSGHVQVYATTSRPGRDIRCSNAVFPEDIGYRSSDAGVAGVAMDQEQCTVVDEDFPLQGPYHVTDQHLIYGDADDITDSPVDSGRVTKSLNLIRRHKRGSAQELEVQYDPATETERVGQLTVQLDSVLGRGCHGTTVLKGRLRDRPVAVKKVVASQFQLAKKEIDLLIRSDGHSNVVRYFTQEETREFIYLALELCDFTLEKAVESIRDLNRSRRELVPKSAKKNVRLPDTTIAFLHSLADATKHLHSLCIVHCDIKPQNILVIETKKVDAAKAEVAEGSWDPSAISSGAPGPSGPASSPTSLVTGAMTVSVSSVSASSGTLVEAESQGSRSVGGSSYLAGLGEFFEPKLSDMGLGRKFSGTTSSIYGGTSMHGSGTVGWRAPELLSSLRSKGDAELERDVAIRCGRKVDVFSMGCVFFYVVSNGFHPFGDAIEREKNIMDDAPVNLGRIKNYPEAQDLIGQMIRHDAQLRPSIEECMEHPLLWPASRKLEFLKHVSDRLELDRVVEDRASGSDPRPFSVPESTLHERFEEYAREVFGSQGWLQRLHPSLRNDVVDSKRRYYTTHSLRDLLRYMRNKYSHIRESTPEVRDLLSPLPDRFLDEFIGSNRFPKLLMSCHRFILEFCAHEPEFAEILGPFTVAKYGPDAAACAKRAKEAPAGSEKFGTLSPDSTSTKFAKRTWIGSTRTIAVPVTVATLVVPASGLGLRLVSACPAR</sequence>
<dbReference type="SMART" id="SM00220">
    <property type="entry name" value="S_TKc"/>
    <property type="match status" value="1"/>
</dbReference>
<comment type="caution">
    <text evidence="14">The sequence shown here is derived from an EMBL/GenBank/DDBJ whole genome shotgun (WGS) entry which is preliminary data.</text>
</comment>
<dbReference type="GO" id="GO:0036498">
    <property type="term" value="P:IRE1-mediated unfolded protein response"/>
    <property type="evidence" value="ECO:0007669"/>
    <property type="project" value="TreeGrafter"/>
</dbReference>
<evidence type="ECO:0000313" key="15">
    <source>
        <dbReference type="Proteomes" id="UP000241890"/>
    </source>
</evidence>
<dbReference type="FunFam" id="3.30.200.20:FF:000077">
    <property type="entry name" value="Putative Serine/threonine-protein kinase/endoribonuclease IRE1"/>
    <property type="match status" value="1"/>
</dbReference>
<evidence type="ECO:0000256" key="6">
    <source>
        <dbReference type="ARBA" id="ARBA00022729"/>
    </source>
</evidence>
<dbReference type="GO" id="GO:0004674">
    <property type="term" value="F:protein serine/threonine kinase activity"/>
    <property type="evidence" value="ECO:0007669"/>
    <property type="project" value="UniProtKB-KW"/>
</dbReference>
<protein>
    <recommendedName>
        <fullName evidence="2">non-specific serine/threonine protein kinase</fullName>
        <ecNumber evidence="2">2.7.11.1</ecNumber>
    </recommendedName>
</protein>
<evidence type="ECO:0000256" key="10">
    <source>
        <dbReference type="ARBA" id="ARBA00022989"/>
    </source>
</evidence>
<dbReference type="SUPFAM" id="SSF50998">
    <property type="entry name" value="Quinoprotein alcohol dehydrogenase-like"/>
    <property type="match status" value="1"/>
</dbReference>
<accession>A0A2R5GE26</accession>
<evidence type="ECO:0000256" key="2">
    <source>
        <dbReference type="ARBA" id="ARBA00012513"/>
    </source>
</evidence>
<dbReference type="PROSITE" id="PS00108">
    <property type="entry name" value="PROTEIN_KINASE_ST"/>
    <property type="match status" value="1"/>
</dbReference>
<dbReference type="GO" id="GO:0005524">
    <property type="term" value="F:ATP binding"/>
    <property type="evidence" value="ECO:0007669"/>
    <property type="project" value="UniProtKB-KW"/>
</dbReference>
<dbReference type="InterPro" id="IPR010513">
    <property type="entry name" value="KEN_dom"/>
</dbReference>
<evidence type="ECO:0000256" key="5">
    <source>
        <dbReference type="ARBA" id="ARBA00022692"/>
    </source>
</evidence>
<feature type="compositionally biased region" description="Low complexity" evidence="11">
    <location>
        <begin position="665"/>
        <end position="682"/>
    </location>
</feature>
<evidence type="ECO:0000256" key="11">
    <source>
        <dbReference type="SAM" id="MobiDB-lite"/>
    </source>
</evidence>
<dbReference type="InterPro" id="IPR015943">
    <property type="entry name" value="WD40/YVTN_repeat-like_dom_sf"/>
</dbReference>
<dbReference type="Gene3D" id="2.130.10.10">
    <property type="entry name" value="YVTN repeat-like/Quinoprotein amine dehydrogenase"/>
    <property type="match status" value="1"/>
</dbReference>
<dbReference type="InterPro" id="IPR038357">
    <property type="entry name" value="KEN_sf"/>
</dbReference>
<evidence type="ECO:0000256" key="1">
    <source>
        <dbReference type="ARBA" id="ARBA00004479"/>
    </source>
</evidence>
<proteinExistence type="predicted"/>
<evidence type="ECO:0000256" key="9">
    <source>
        <dbReference type="ARBA" id="ARBA00022840"/>
    </source>
</evidence>
<feature type="domain" description="Protein kinase" evidence="12">
    <location>
        <begin position="504"/>
        <end position="865"/>
    </location>
</feature>
<dbReference type="PANTHER" id="PTHR13954:SF6">
    <property type="entry name" value="NON-SPECIFIC SERINE_THREONINE PROTEIN KINASE"/>
    <property type="match status" value="1"/>
</dbReference>
<dbReference type="GO" id="GO:0004521">
    <property type="term" value="F:RNA endonuclease activity"/>
    <property type="evidence" value="ECO:0007669"/>
    <property type="project" value="InterPro"/>
</dbReference>
<dbReference type="InParanoid" id="A0A2R5GE26"/>
<evidence type="ECO:0000256" key="8">
    <source>
        <dbReference type="ARBA" id="ARBA00022777"/>
    </source>
</evidence>
<keyword evidence="9" id="KW-0067">ATP-binding</keyword>
<dbReference type="Gene3D" id="3.30.200.20">
    <property type="entry name" value="Phosphorylase Kinase, domain 1"/>
    <property type="match status" value="1"/>
</dbReference>
<dbReference type="Gene3D" id="1.10.510.10">
    <property type="entry name" value="Transferase(Phosphotransferase) domain 1"/>
    <property type="match status" value="1"/>
</dbReference>
<dbReference type="PANTHER" id="PTHR13954">
    <property type="entry name" value="IRE1-RELATED"/>
    <property type="match status" value="1"/>
</dbReference>
<evidence type="ECO:0000256" key="3">
    <source>
        <dbReference type="ARBA" id="ARBA00022527"/>
    </source>
</evidence>
<dbReference type="SMART" id="SM00580">
    <property type="entry name" value="PUG"/>
    <property type="match status" value="1"/>
</dbReference>
<dbReference type="GO" id="GO:0051082">
    <property type="term" value="F:unfolded protein binding"/>
    <property type="evidence" value="ECO:0007669"/>
    <property type="project" value="TreeGrafter"/>
</dbReference>
<dbReference type="SUPFAM" id="SSF56112">
    <property type="entry name" value="Protein kinase-like (PK-like)"/>
    <property type="match status" value="1"/>
</dbReference>
<gene>
    <name evidence="14" type="ORF">FCC1311_054092</name>
</gene>
<keyword evidence="10" id="KW-1133">Transmembrane helix</keyword>
<dbReference type="InterPro" id="IPR011009">
    <property type="entry name" value="Kinase-like_dom_sf"/>
</dbReference>
<reference evidence="14 15" key="1">
    <citation type="submission" date="2017-12" db="EMBL/GenBank/DDBJ databases">
        <title>Sequencing, de novo assembly and annotation of complete genome of a new Thraustochytrid species, strain FCC1311.</title>
        <authorList>
            <person name="Sedici K."/>
            <person name="Godart F."/>
            <person name="Aiese Cigliano R."/>
            <person name="Sanseverino W."/>
            <person name="Barakat M."/>
            <person name="Ortet P."/>
            <person name="Marechal E."/>
            <person name="Cagnac O."/>
            <person name="Amato A."/>
        </authorList>
    </citation>
    <scope>NUCLEOTIDE SEQUENCE [LARGE SCALE GENOMIC DNA]</scope>
</reference>
<keyword evidence="6" id="KW-0732">Signal</keyword>
<dbReference type="PROSITE" id="PS51392">
    <property type="entry name" value="KEN"/>
    <property type="match status" value="1"/>
</dbReference>
<evidence type="ECO:0000313" key="14">
    <source>
        <dbReference type="EMBL" id="GBG29187.1"/>
    </source>
</evidence>
<dbReference type="PROSITE" id="PS50011">
    <property type="entry name" value="PROTEIN_KINASE_DOM"/>
    <property type="match status" value="1"/>
</dbReference>
<evidence type="ECO:0000259" key="13">
    <source>
        <dbReference type="PROSITE" id="PS51392"/>
    </source>
</evidence>
<dbReference type="GO" id="GO:0006397">
    <property type="term" value="P:mRNA processing"/>
    <property type="evidence" value="ECO:0007669"/>
    <property type="project" value="InterPro"/>
</dbReference>
<name>A0A2R5GE26_9STRA</name>
<dbReference type="InterPro" id="IPR045133">
    <property type="entry name" value="IRE1/2-like"/>
</dbReference>
<feature type="compositionally biased region" description="Polar residues" evidence="11">
    <location>
        <begin position="1"/>
        <end position="10"/>
    </location>
</feature>
<keyword evidence="7" id="KW-0547">Nucleotide-binding</keyword>
<keyword evidence="5" id="KW-0812">Transmembrane</keyword>
<keyword evidence="3" id="KW-0723">Serine/threonine-protein kinase</keyword>
<dbReference type="InterPro" id="IPR011047">
    <property type="entry name" value="Quinoprotein_ADH-like_sf"/>
</dbReference>
<dbReference type="AlphaFoldDB" id="A0A2R5GE26"/>
<dbReference type="EC" id="2.7.11.1" evidence="2"/>
<dbReference type="OrthoDB" id="63989at2759"/>
<evidence type="ECO:0000256" key="4">
    <source>
        <dbReference type="ARBA" id="ARBA00022679"/>
    </source>
</evidence>